<name>A0ABR8K8T3_9NOSO</name>
<evidence type="ECO:0000256" key="5">
    <source>
        <dbReference type="ARBA" id="ARBA00023004"/>
    </source>
</evidence>
<dbReference type="EMBL" id="JACJTU010000012">
    <property type="protein sequence ID" value="MBD2735129.1"/>
    <property type="molecule type" value="Genomic_DNA"/>
</dbReference>
<gene>
    <name evidence="9" type="ORF">H6H03_14720</name>
</gene>
<reference evidence="9 10" key="1">
    <citation type="journal article" date="2020" name="ISME J.">
        <title>Comparative genomics reveals insights into cyanobacterial evolution and habitat adaptation.</title>
        <authorList>
            <person name="Chen M.Y."/>
            <person name="Teng W.K."/>
            <person name="Zhao L."/>
            <person name="Hu C.X."/>
            <person name="Zhou Y.K."/>
            <person name="Han B.P."/>
            <person name="Song L.R."/>
            <person name="Shu W.S."/>
        </authorList>
    </citation>
    <scope>NUCLEOTIDE SEQUENCE [LARGE SCALE GENOMIC DNA]</scope>
    <source>
        <strain evidence="9 10">FACHB-159</strain>
    </source>
</reference>
<dbReference type="CDD" id="cd03469">
    <property type="entry name" value="Rieske_RO_Alpha_N"/>
    <property type="match status" value="1"/>
</dbReference>
<keyword evidence="10" id="KW-1185">Reference proteome</keyword>
<dbReference type="RefSeq" id="WP_190955803.1">
    <property type="nucleotide sequence ID" value="NZ_JACJTU010000012.1"/>
</dbReference>
<evidence type="ECO:0000256" key="6">
    <source>
        <dbReference type="ARBA" id="ARBA00023014"/>
    </source>
</evidence>
<accession>A0ABR8K8T3</accession>
<dbReference type="PROSITE" id="PS00570">
    <property type="entry name" value="RING_HYDROXYL_ALPHA"/>
    <property type="match status" value="1"/>
</dbReference>
<feature type="domain" description="Rieske" evidence="8">
    <location>
        <begin position="37"/>
        <end position="143"/>
    </location>
</feature>
<dbReference type="Proteomes" id="UP000637383">
    <property type="component" value="Unassembled WGS sequence"/>
</dbReference>
<keyword evidence="5" id="KW-0408">Iron</keyword>
<comment type="caution">
    <text evidence="9">The sequence shown here is derived from an EMBL/GenBank/DDBJ whole genome shotgun (WGS) entry which is preliminary data.</text>
</comment>
<dbReference type="PANTHER" id="PTHR43756:SF5">
    <property type="entry name" value="CHOLINE MONOOXYGENASE, CHLOROPLASTIC"/>
    <property type="match status" value="1"/>
</dbReference>
<dbReference type="Pfam" id="PF00355">
    <property type="entry name" value="Rieske"/>
    <property type="match status" value="1"/>
</dbReference>
<evidence type="ECO:0000256" key="3">
    <source>
        <dbReference type="ARBA" id="ARBA00022723"/>
    </source>
</evidence>
<sequence length="377" mass="43338">MNYTKQTQFIPTLNASDYSDPERFNLEIDKIFHQEWIYALHESQLPERGSYVTFEIGDKPLLFVRGTDNVIRGFYNVCVHRGHLIVEGCGQSTHFTCPYHAWTYNCDGFLRHAPGVNDLEALPKSNRSFVPIEIESMHGFVFVRLRPGGLSVKDLFADAFQDLRSRLPALDRLRFAKRFVAKVDGNWKIMIENYLECYHCTPTHPALVDLIRIKEFKIELFPFHLATRAPAGRTNNTAYNFTLKENSQVEFFGWWLWPNLTFNIFPGQQNLLAFHMLPVSAEKSIGICDYFFIDGKVDEEAQALMDWEGNVLEKEDNDLIISAHKGMKSKALSNGIFVINPDRHDITEEPLAHFNNLVSRAIKGRDSGLSRPESFVK</sequence>
<proteinExistence type="predicted"/>
<evidence type="ECO:0000313" key="9">
    <source>
        <dbReference type="EMBL" id="MBD2735129.1"/>
    </source>
</evidence>
<keyword evidence="9" id="KW-0223">Dioxygenase</keyword>
<dbReference type="SUPFAM" id="SSF50022">
    <property type="entry name" value="ISP domain"/>
    <property type="match status" value="1"/>
</dbReference>
<dbReference type="PANTHER" id="PTHR43756">
    <property type="entry name" value="CHOLINE MONOOXYGENASE, CHLOROPLASTIC"/>
    <property type="match status" value="1"/>
</dbReference>
<evidence type="ECO:0000259" key="8">
    <source>
        <dbReference type="PROSITE" id="PS51296"/>
    </source>
</evidence>
<protein>
    <submittedName>
        <fullName evidence="9">Aromatic ring-hydroxylating dioxygenase subunit alpha</fullName>
    </submittedName>
</protein>
<dbReference type="Gene3D" id="3.90.380.10">
    <property type="entry name" value="Naphthalene 1,2-dioxygenase Alpha Subunit, Chain A, domain 1"/>
    <property type="match status" value="2"/>
</dbReference>
<dbReference type="Gene3D" id="2.102.10.10">
    <property type="entry name" value="Rieske [2Fe-2S] iron-sulphur domain"/>
    <property type="match status" value="1"/>
</dbReference>
<dbReference type="InterPro" id="IPR017941">
    <property type="entry name" value="Rieske_2Fe-2S"/>
</dbReference>
<evidence type="ECO:0000256" key="2">
    <source>
        <dbReference type="ARBA" id="ARBA00022714"/>
    </source>
</evidence>
<dbReference type="InterPro" id="IPR001663">
    <property type="entry name" value="Rng_hydr_dOase-A"/>
</dbReference>
<dbReference type="InterPro" id="IPR015881">
    <property type="entry name" value="ARHD_Rieske_2Fe_2S"/>
</dbReference>
<keyword evidence="3" id="KW-0479">Metal-binding</keyword>
<dbReference type="InterPro" id="IPR036922">
    <property type="entry name" value="Rieske_2Fe-2S_sf"/>
</dbReference>
<evidence type="ECO:0000256" key="1">
    <source>
        <dbReference type="ARBA" id="ARBA00001962"/>
    </source>
</evidence>
<dbReference type="Pfam" id="PF00848">
    <property type="entry name" value="Ring_hydroxyl_A"/>
    <property type="match status" value="1"/>
</dbReference>
<evidence type="ECO:0000256" key="7">
    <source>
        <dbReference type="ARBA" id="ARBA00023027"/>
    </source>
</evidence>
<keyword evidence="4" id="KW-0560">Oxidoreductase</keyword>
<organism evidence="9 10">
    <name type="scientific">Nostoc paludosum FACHB-159</name>
    <dbReference type="NCBI Taxonomy" id="2692908"/>
    <lineage>
        <taxon>Bacteria</taxon>
        <taxon>Bacillati</taxon>
        <taxon>Cyanobacteriota</taxon>
        <taxon>Cyanophyceae</taxon>
        <taxon>Nostocales</taxon>
        <taxon>Nostocaceae</taxon>
        <taxon>Nostoc</taxon>
    </lineage>
</organism>
<dbReference type="SUPFAM" id="SSF55961">
    <property type="entry name" value="Bet v1-like"/>
    <property type="match status" value="1"/>
</dbReference>
<dbReference type="InterPro" id="IPR015879">
    <property type="entry name" value="Ring_hydroxy_dOase_asu_C_dom"/>
</dbReference>
<keyword evidence="7" id="KW-0520">NAD</keyword>
<keyword evidence="6" id="KW-0411">Iron-sulfur</keyword>
<dbReference type="PRINTS" id="PR00090">
    <property type="entry name" value="RNGDIOXGNASE"/>
</dbReference>
<evidence type="ECO:0000313" key="10">
    <source>
        <dbReference type="Proteomes" id="UP000637383"/>
    </source>
</evidence>
<dbReference type="PROSITE" id="PS51296">
    <property type="entry name" value="RIESKE"/>
    <property type="match status" value="1"/>
</dbReference>
<dbReference type="GO" id="GO:0051213">
    <property type="term" value="F:dioxygenase activity"/>
    <property type="evidence" value="ECO:0007669"/>
    <property type="project" value="UniProtKB-KW"/>
</dbReference>
<comment type="cofactor">
    <cofactor evidence="1">
        <name>Fe cation</name>
        <dbReference type="ChEBI" id="CHEBI:24875"/>
    </cofactor>
</comment>
<keyword evidence="2" id="KW-0001">2Fe-2S</keyword>
<evidence type="ECO:0000256" key="4">
    <source>
        <dbReference type="ARBA" id="ARBA00023002"/>
    </source>
</evidence>